<comment type="caution">
    <text evidence="3">The sequence shown here is derived from an EMBL/GenBank/DDBJ whole genome shotgun (WGS) entry which is preliminary data.</text>
</comment>
<dbReference type="Gene3D" id="3.40.50.1820">
    <property type="entry name" value="alpha/beta hydrolase"/>
    <property type="match status" value="1"/>
</dbReference>
<organism evidence="3 5">
    <name type="scientific">Halosegnis rubeus</name>
    <dbReference type="NCBI Taxonomy" id="2212850"/>
    <lineage>
        <taxon>Archaea</taxon>
        <taxon>Methanobacteriati</taxon>
        <taxon>Methanobacteriota</taxon>
        <taxon>Stenosarchaea group</taxon>
        <taxon>Halobacteria</taxon>
        <taxon>Halobacteriales</taxon>
        <taxon>Natronomonadaceae</taxon>
        <taxon>Halosegnis</taxon>
    </lineage>
</organism>
<dbReference type="PANTHER" id="PTHR43194">
    <property type="entry name" value="HYDROLASE ALPHA/BETA FOLD FAMILY"/>
    <property type="match status" value="1"/>
</dbReference>
<gene>
    <name evidence="2" type="ORF">DM867_09845</name>
    <name evidence="4" type="ORF">DMP03_03895</name>
    <name evidence="3" type="ORF">DP108_09590</name>
</gene>
<dbReference type="AlphaFoldDB" id="A0A5N5UFF8"/>
<dbReference type="Pfam" id="PF00561">
    <property type="entry name" value="Abhydrolase_1"/>
    <property type="match status" value="1"/>
</dbReference>
<dbReference type="InterPro" id="IPR029058">
    <property type="entry name" value="AB_hydrolase_fold"/>
</dbReference>
<keyword evidence="7" id="KW-1185">Reference proteome</keyword>
<protein>
    <submittedName>
        <fullName evidence="3">Alpha/beta fold hydrolase</fullName>
    </submittedName>
</protein>
<dbReference type="Proteomes" id="UP000326302">
    <property type="component" value="Unassembled WGS sequence"/>
</dbReference>
<dbReference type="PRINTS" id="PR00111">
    <property type="entry name" value="ABHYDROLASE"/>
</dbReference>
<dbReference type="EMBL" id="QMDY01000005">
    <property type="protein sequence ID" value="KAB7517445.1"/>
    <property type="molecule type" value="Genomic_DNA"/>
</dbReference>
<reference evidence="5 6" key="1">
    <citation type="submission" date="2019-10" db="EMBL/GenBank/DDBJ databases">
        <title>Unraveling microbial dark matter from salterns through culturing: the case of the genus Halosegnis.</title>
        <authorList>
            <person name="Duran-Viseras A."/>
            <person name="Andrei A.-S."/>
            <person name="Vera-Gargallo B."/>
            <person name="Ghai R."/>
            <person name="Sanchez-Porro C."/>
            <person name="Ventosa A."/>
        </authorList>
    </citation>
    <scope>NUCLEOTIDE SEQUENCE [LARGE SCALE GENOMIC DNA]</scope>
    <source>
        <strain evidence="4 6">F17-44</strain>
        <strain evidence="2 7">F18-79</strain>
        <strain evidence="3 5">F19-13</strain>
    </source>
</reference>
<dbReference type="OrthoDB" id="7531at2157"/>
<evidence type="ECO:0000313" key="3">
    <source>
        <dbReference type="EMBL" id="KAB7517445.1"/>
    </source>
</evidence>
<dbReference type="GO" id="GO:0016787">
    <property type="term" value="F:hydrolase activity"/>
    <property type="evidence" value="ECO:0007669"/>
    <property type="project" value="UniProtKB-KW"/>
</dbReference>
<dbReference type="Proteomes" id="UP000326207">
    <property type="component" value="Unassembled WGS sequence"/>
</dbReference>
<dbReference type="EMBL" id="QJOW01000001">
    <property type="protein sequence ID" value="KAB7518641.1"/>
    <property type="molecule type" value="Genomic_DNA"/>
</dbReference>
<evidence type="ECO:0000313" key="7">
    <source>
        <dbReference type="Proteomes" id="UP000326865"/>
    </source>
</evidence>
<dbReference type="InterPro" id="IPR050228">
    <property type="entry name" value="Carboxylesterase_BioH"/>
</dbReference>
<name>A0A5N5UFF8_9EURY</name>
<evidence type="ECO:0000313" key="6">
    <source>
        <dbReference type="Proteomes" id="UP000326302"/>
    </source>
</evidence>
<dbReference type="PANTHER" id="PTHR43194:SF2">
    <property type="entry name" value="PEROXISOMAL MEMBRANE PROTEIN LPX1"/>
    <property type="match status" value="1"/>
</dbReference>
<feature type="domain" description="AB hydrolase-1" evidence="1">
    <location>
        <begin position="17"/>
        <end position="245"/>
    </location>
</feature>
<keyword evidence="3" id="KW-0378">Hydrolase</keyword>
<evidence type="ECO:0000259" key="1">
    <source>
        <dbReference type="Pfam" id="PF00561"/>
    </source>
</evidence>
<dbReference type="Proteomes" id="UP000326865">
    <property type="component" value="Unassembled WGS sequence"/>
</dbReference>
<accession>A0A5N5U6T9</accession>
<dbReference type="SUPFAM" id="SSF53474">
    <property type="entry name" value="alpha/beta-Hydrolases"/>
    <property type="match status" value="1"/>
</dbReference>
<accession>A0A5N5UJJ9</accession>
<evidence type="ECO:0000313" key="5">
    <source>
        <dbReference type="Proteomes" id="UP000326207"/>
    </source>
</evidence>
<proteinExistence type="predicted"/>
<dbReference type="InterPro" id="IPR000073">
    <property type="entry name" value="AB_hydrolase_1"/>
</dbReference>
<dbReference type="EMBL" id="QKKZ01000004">
    <property type="protein sequence ID" value="KAB7513462.1"/>
    <property type="molecule type" value="Genomic_DNA"/>
</dbReference>
<evidence type="ECO:0000313" key="4">
    <source>
        <dbReference type="EMBL" id="KAB7518641.1"/>
    </source>
</evidence>
<evidence type="ECO:0000313" key="2">
    <source>
        <dbReference type="EMBL" id="KAB7513462.1"/>
    </source>
</evidence>
<accession>A0A5N5UFF8</accession>
<sequence length="259" mass="28768">MYRERTATVATDRGDGPTVVFAHGTLMDRTMFEPQLAALSDEYRCVAYDLRARTDRYADEYDLDDLADDYAAVLDGLDIDSAVLVGMSMGGFTALRAAERHPDRVDGIVLVDSDAGTHSEEDRQQYRMLIDRLKDVGHATDASIEVARHQLFGETTHEQHPTLVDQWARTWETYPGLAVHNEMASWLDREDFTETARTLDVPALVTHGEEDVSIAMEKAEATADALDAELVRIPEAGHSSNLENPEATNAALREFLDGL</sequence>